<evidence type="ECO:0000259" key="5">
    <source>
        <dbReference type="Pfam" id="PF03115"/>
    </source>
</evidence>
<feature type="compositionally biased region" description="Low complexity" evidence="4">
    <location>
        <begin position="390"/>
        <end position="399"/>
    </location>
</feature>
<dbReference type="InterPro" id="IPR029053">
    <property type="entry name" value="Viral_coat"/>
</dbReference>
<dbReference type="EMBL" id="HQ330504">
    <property type="protein sequence ID" value="AEB15603.1"/>
    <property type="molecule type" value="Genomic_RNA"/>
</dbReference>
<protein>
    <submittedName>
        <fullName evidence="6">Capsid</fullName>
    </submittedName>
</protein>
<dbReference type="Gene3D" id="2.60.120.20">
    <property type="match status" value="1"/>
</dbReference>
<proteinExistence type="predicted"/>
<dbReference type="InterPro" id="IPR004337">
    <property type="entry name" value="Astro_capsid_N"/>
</dbReference>
<accession>F8RWX8</accession>
<evidence type="ECO:0000313" key="6">
    <source>
        <dbReference type="EMBL" id="AEB15603.1"/>
    </source>
</evidence>
<evidence type="ECO:0000256" key="1">
    <source>
        <dbReference type="ARBA" id="ARBA00004328"/>
    </source>
</evidence>
<feature type="domain" description="Astrovirus capsid protein inner core" evidence="5">
    <location>
        <begin position="20"/>
        <end position="246"/>
    </location>
</feature>
<reference evidence="6" key="1">
    <citation type="submission" date="2010-09" db="EMBL/GenBank/DDBJ databases">
        <authorList>
            <person name="Trudgett J.S."/>
            <person name="Todd D."/>
            <person name="Smyth V.J."/>
            <person name="Donnelly B."/>
            <person name="McBride N."/>
            <person name="Welsh M.D."/>
        </authorList>
    </citation>
    <scope>NUCLEOTIDE SEQUENCE</scope>
    <source>
        <strain evidence="6">ANV-VF08-65</strain>
    </source>
</reference>
<keyword evidence="2" id="KW-0167">Capsid protein</keyword>
<feature type="compositionally biased region" description="Pro residues" evidence="4">
    <location>
        <begin position="400"/>
        <end position="409"/>
    </location>
</feature>
<feature type="region of interest" description="Disordered" evidence="4">
    <location>
        <begin position="1"/>
        <end position="43"/>
    </location>
</feature>
<organism evidence="6">
    <name type="scientific">Avian nephritis virus 2</name>
    <dbReference type="NCBI Taxonomy" id="336961"/>
    <lineage>
        <taxon>Viruses</taxon>
        <taxon>Riboviria</taxon>
        <taxon>Orthornavirae</taxon>
        <taxon>Pisuviricota</taxon>
        <taxon>Stelpaviricetes</taxon>
        <taxon>Stellavirales</taxon>
        <taxon>Astroviridae</taxon>
        <taxon>Avastrovirus</taxon>
        <taxon>Avastrovirus galli</taxon>
        <taxon>Avastrovirus 2</taxon>
    </lineage>
</organism>
<feature type="compositionally biased region" description="Low complexity" evidence="4">
    <location>
        <begin position="1"/>
        <end position="11"/>
    </location>
</feature>
<evidence type="ECO:0000256" key="4">
    <source>
        <dbReference type="SAM" id="MobiDB-lite"/>
    </source>
</evidence>
<feature type="region of interest" description="Disordered" evidence="4">
    <location>
        <begin position="390"/>
        <end position="410"/>
    </location>
</feature>
<sequence length="673" mass="74014">MAGGAAAPAGARPKKPTQKTQKQQQPKRKKTTQTSTKPVKQQVRRVERQIKVLKKRTNGPKTNDFMKTTVTVGTILGQSDNGLVRQFRVPMNPLLLKMTEGQTATPLSIRASCYEMWKVMSAEFYATPLSGMSNVVGSVGYMALTLNGLEATVDSVDSIKARIHTQMALGRPARLKLTSQQLAGPRRGWWLIDTSQSPADSYGPAIDCLLAYKTDNLLHTSGSTTATYTGALWQIEVRVCYAFSTYCPKPGLTNLVAQTIPPGQQVTIKASSDDGSIVMTTTSTLIAQLLEPRTSTDPRKGKSETVWAVAGAVVDAAAPLLGPWGWLLKGGFWLVRKIFGASSNDTATYQVYPSIEAAMGDQPIYGQTSGTNPITLPIVHISEVMNPNPQNNNLSLPSISTPPQPPTPQPTSILPLSLLEGQRGVPPLYTYSGGSYEVSPNWLGSTMLLTGLPRYRRVIGGSQQFGPNPNGMQPFACDSLDVYDFTDNGVFIGFGTYQNQGAIHTGKTLLYSIKNSPDRKPWLGAEKYTWQWPTWVVQQGYPQPKQGDWWLQTQNTTDTSTHTVATRCYFLVAYRDEQKLVAFWNNNTGSQAAPSTIMCLYNVDAGRAPVLTSGHLPPFILPSNEVEVDGDDDDISLADSCLREEFDCVETYEQERDRLIKRLRELDFHRFQV</sequence>
<name>F8RWX8_9VIRU</name>
<dbReference type="Pfam" id="PF03115">
    <property type="entry name" value="Astro_capsid_N"/>
    <property type="match status" value="1"/>
</dbReference>
<evidence type="ECO:0000256" key="2">
    <source>
        <dbReference type="ARBA" id="ARBA00022561"/>
    </source>
</evidence>
<dbReference type="GO" id="GO:0019028">
    <property type="term" value="C:viral capsid"/>
    <property type="evidence" value="ECO:0007669"/>
    <property type="project" value="UniProtKB-KW"/>
</dbReference>
<reference evidence="6" key="2">
    <citation type="journal article" date="2011" name="Avian Pathol.">
        <title>Capsid protein sequence diversity of avian nephritis virus.</title>
        <authorList>
            <person name="Todd D."/>
            <person name="Trudgett J."/>
            <person name="Smyth V.J."/>
            <person name="Donnelly B."/>
            <person name="McBride N."/>
            <person name="Welsh M.D."/>
        </authorList>
    </citation>
    <scope>NUCLEOTIDE SEQUENCE</scope>
    <source>
        <strain evidence="6">ANV-VF08-65</strain>
    </source>
</reference>
<comment type="subcellular location">
    <subcellularLocation>
        <location evidence="1">Virion</location>
    </subcellularLocation>
</comment>
<evidence type="ECO:0000256" key="3">
    <source>
        <dbReference type="ARBA" id="ARBA00022844"/>
    </source>
</evidence>
<keyword evidence="3" id="KW-0946">Virion</keyword>